<dbReference type="Proteomes" id="UP000050794">
    <property type="component" value="Unassembled WGS sequence"/>
</dbReference>
<sequence length="1613" mass="180907">MAEVKQTGTIFGEHELRKARDGVRGQFLTNTGEYSSDHSWNYTICFSGFETGLYYTHHGGLFSIWRFGTVARLADCFFGNHAVIVGACYMPFKDGSEGIVIAVNDHSGNHTVSFIAYYSVAKGKIIKTVRIRKEITCVATILDNTKSRELDVLHANLRSSPHLVAVGTERACCYLVHFGVDSPDECDPTLTNAPFTTDICSKQLFVFADSLSVTAIQYVEVCKLVVIGLSCGAFVTVNLADACRYDAILVGYGKTFVELNTIFLCELKFVCCSEVYYFSKGPVFSIAYQQANDDPQPVIYLWFAHSAITSSRSPTVEGSVRNGCGVDTSLLLMTWVDITTATAEGAIFDLNAFYYKRLIPRVLFDSTIAHQNAFISRFTLASPKQVHLGFPLDVMASASSICRFESPLSDANDALFYASSLAISLDIITATHTFGVSIHSIQEEVLNFAESNIEKVMNGRPCTAAEWITAVGLANANSTIASNSENVDASVVVSALIYHRRGRALKNWVEETRNKAAKSWLAKQLWDEVEHSKSRFDELSSSLFGSLANDLSRAAVVSMGSTASLVSIAAELFGCLASKADTLSSTERAELECHHRASSNLALYSRLVLFFWQKGLLPEASGFRKHRDELRENFDRCATMAKKNRSAVFNSPLRLRLLLQTSLLFFESDVRLSEVLWISALLEEMHLANGDDTCRIPGAGPLWYPPRSLLTLLAQMLVLQIVDVAKYKLIGYFLLDYDHVCDDKAEVEWIFVRCIVVIAYFQVLKVFDSFKYSFIQNDTALAEQICDKWKRDHGMQVLFILPYTNMKRRDEGRLEKTRKVDEYFKAISTSSSSDLRSLMDCPLLDRKQLAFIRDVEHANSVYFVIEKMLSMKDGVTLWNAFCMKRKYFDHLIPPTGKPGDEQWKVDCDRWAMKVISLMPRRPEVQLPESVVDKWRENSSFLLQFFFQLFFDTNLRVMASRKRTSTGEQTSDVEAAEVSGERKNQEELRSDTEPFFNSPVLDDRAAKLEKVLSETELESVRRVLQTPPSRRRMLRGTALLGESPVSPFVSLPMPPPASILKSNKRKGLLDGETDEGYTRPSSQTRFAVAGSEQRHRLRFDLPSGNTSTSVDSPVSENDGASSTGCERRTEHSDFNYESGEEEGEIVTVPQAGDDWANGADVEKDDRQQQIEAKLASTTAMVSQPIPTSLESASEENDEVVSTERYIAEMTSDDVVRSFEEQEGPEEVEDVLITREPARVITATETEQSERKSGAELCGLDRIPSQPIAAELGKPIFSVYEEQEWESEEQLKEEVVNHDKMAQVSSVDISSLSHSRFPQFTQCLPEEADAPADRTFVVTSRSFEEQTEEDLAIEDDVPESKTLYEIGLAVPSVERDRSRPGLESNVQPFSGFERQPESVIEAAVAPERMDSTDDDRKEEGELVYRAVTYQVIEQQTESEVIREYSFEEQEWTAETDIEQNVTGKTVQIEESRGSVEGYERELRKEEQLQTEREKEPEMEKRVFEVEQKVLEVERQGMVSEHATVKEHEPAVLGENFGRAGVVQEEPKVEEVSTLSTLPSSIQPNSLNPPEENEAAKKDDVADIPWRTKVAGLQSSEHEGGKLSSCVLTYSFFFVG</sequence>
<protein>
    <submittedName>
        <fullName evidence="4">ELYS-bb domain-containing protein</fullName>
    </submittedName>
</protein>
<reference evidence="4" key="1">
    <citation type="submission" date="2016-06" db="UniProtKB">
        <authorList>
            <consortium name="WormBaseParasite"/>
        </authorList>
    </citation>
    <scope>IDENTIFICATION</scope>
</reference>
<feature type="region of interest" description="Disordered" evidence="1">
    <location>
        <begin position="1547"/>
        <end position="1578"/>
    </location>
</feature>
<feature type="compositionally biased region" description="Basic and acidic residues" evidence="1">
    <location>
        <begin position="1124"/>
        <end position="1133"/>
    </location>
</feature>
<evidence type="ECO:0000313" key="4">
    <source>
        <dbReference type="WBParaSite" id="TCNE_0000535201-mRNA-1"/>
    </source>
</evidence>
<evidence type="ECO:0000313" key="3">
    <source>
        <dbReference type="Proteomes" id="UP000050794"/>
    </source>
</evidence>
<gene>
    <name evidence="2" type="ORF">TCNE_LOCUS5352</name>
</gene>
<feature type="region of interest" description="Disordered" evidence="1">
    <location>
        <begin position="960"/>
        <end position="997"/>
    </location>
</feature>
<feature type="compositionally biased region" description="Polar residues" evidence="1">
    <location>
        <begin position="1102"/>
        <end position="1123"/>
    </location>
</feature>
<feature type="compositionally biased region" description="Basic and acidic residues" evidence="1">
    <location>
        <begin position="1405"/>
        <end position="1415"/>
    </location>
</feature>
<dbReference type="EMBL" id="UYWY01019349">
    <property type="protein sequence ID" value="VDM36453.1"/>
    <property type="molecule type" value="Genomic_DNA"/>
</dbReference>
<accession>A0A183UA32</accession>
<reference evidence="2 3" key="2">
    <citation type="submission" date="2018-11" db="EMBL/GenBank/DDBJ databases">
        <authorList>
            <consortium name="Pathogen Informatics"/>
        </authorList>
    </citation>
    <scope>NUCLEOTIDE SEQUENCE [LARGE SCALE GENOMIC DNA]</scope>
</reference>
<evidence type="ECO:0000313" key="2">
    <source>
        <dbReference type="EMBL" id="VDM36453.1"/>
    </source>
</evidence>
<dbReference type="WBParaSite" id="TCNE_0000535201-mRNA-1">
    <property type="protein sequence ID" value="TCNE_0000535201-mRNA-1"/>
    <property type="gene ID" value="TCNE_0000535201"/>
</dbReference>
<organism evidence="3 4">
    <name type="scientific">Toxocara canis</name>
    <name type="common">Canine roundworm</name>
    <dbReference type="NCBI Taxonomy" id="6265"/>
    <lineage>
        <taxon>Eukaryota</taxon>
        <taxon>Metazoa</taxon>
        <taxon>Ecdysozoa</taxon>
        <taxon>Nematoda</taxon>
        <taxon>Chromadorea</taxon>
        <taxon>Rhabditida</taxon>
        <taxon>Spirurina</taxon>
        <taxon>Ascaridomorpha</taxon>
        <taxon>Ascaridoidea</taxon>
        <taxon>Toxocaridae</taxon>
        <taxon>Toxocara</taxon>
    </lineage>
</organism>
<feature type="region of interest" description="Disordered" evidence="1">
    <location>
        <begin position="1174"/>
        <end position="1198"/>
    </location>
</feature>
<feature type="compositionally biased region" description="Polar residues" evidence="1">
    <location>
        <begin position="1550"/>
        <end position="1565"/>
    </location>
</feature>
<evidence type="ECO:0000256" key="1">
    <source>
        <dbReference type="SAM" id="MobiDB-lite"/>
    </source>
</evidence>
<feature type="region of interest" description="Disordered" evidence="1">
    <location>
        <begin position="1468"/>
        <end position="1497"/>
    </location>
</feature>
<feature type="compositionally biased region" description="Basic and acidic residues" evidence="1">
    <location>
        <begin position="978"/>
        <end position="991"/>
    </location>
</feature>
<keyword evidence="3" id="KW-1185">Reference proteome</keyword>
<feature type="compositionally biased region" description="Polar residues" evidence="1">
    <location>
        <begin position="1174"/>
        <end position="1190"/>
    </location>
</feature>
<feature type="region of interest" description="Disordered" evidence="1">
    <location>
        <begin position="1372"/>
        <end position="1415"/>
    </location>
</feature>
<feature type="region of interest" description="Disordered" evidence="1">
    <location>
        <begin position="1055"/>
        <end position="1142"/>
    </location>
</feature>
<name>A0A183UA32_TOXCA</name>
<proteinExistence type="predicted"/>